<proteinExistence type="predicted"/>
<accession>A0A7J8D6Q7</accession>
<evidence type="ECO:0008006" key="3">
    <source>
        <dbReference type="Google" id="ProtNLM"/>
    </source>
</evidence>
<protein>
    <recommendedName>
        <fullName evidence="3">Reverse transcriptase domain-containing protein</fullName>
    </recommendedName>
</protein>
<dbReference type="Proteomes" id="UP000593571">
    <property type="component" value="Unassembled WGS sequence"/>
</dbReference>
<keyword evidence="2" id="KW-1185">Reference proteome</keyword>
<evidence type="ECO:0000313" key="1">
    <source>
        <dbReference type="EMBL" id="KAF6418877.1"/>
    </source>
</evidence>
<comment type="caution">
    <text evidence="1">The sequence shown here is derived from an EMBL/GenBank/DDBJ whole genome shotgun (WGS) entry which is preliminary data.</text>
</comment>
<dbReference type="EMBL" id="JACASE010000013">
    <property type="protein sequence ID" value="KAF6418877.1"/>
    <property type="molecule type" value="Genomic_DNA"/>
</dbReference>
<name>A0A7J8D6Q7_ROUAE</name>
<sequence>MVVFKSIEGSPIEILDYSRSLVLVNNFISVLHEGIVGMLIEWTRDTSLEGIEIRYKIADRIKVQNYFDTLRCWAKTNNMKCNKDKCKVLFWGPKMNYRNTGWRTCNLAAADVKRPWGSYLSKSSI</sequence>
<organism evidence="1 2">
    <name type="scientific">Rousettus aegyptiacus</name>
    <name type="common">Egyptian fruit bat</name>
    <name type="synonym">Pteropus aegyptiacus</name>
    <dbReference type="NCBI Taxonomy" id="9407"/>
    <lineage>
        <taxon>Eukaryota</taxon>
        <taxon>Metazoa</taxon>
        <taxon>Chordata</taxon>
        <taxon>Craniata</taxon>
        <taxon>Vertebrata</taxon>
        <taxon>Euteleostomi</taxon>
        <taxon>Mammalia</taxon>
        <taxon>Eutheria</taxon>
        <taxon>Laurasiatheria</taxon>
        <taxon>Chiroptera</taxon>
        <taxon>Yinpterochiroptera</taxon>
        <taxon>Pteropodoidea</taxon>
        <taxon>Pteropodidae</taxon>
        <taxon>Rousettinae</taxon>
        <taxon>Rousettus</taxon>
    </lineage>
</organism>
<reference evidence="1 2" key="1">
    <citation type="journal article" date="2020" name="Nature">
        <title>Six reference-quality genomes reveal evolution of bat adaptations.</title>
        <authorList>
            <person name="Jebb D."/>
            <person name="Huang Z."/>
            <person name="Pippel M."/>
            <person name="Hughes G.M."/>
            <person name="Lavrichenko K."/>
            <person name="Devanna P."/>
            <person name="Winkler S."/>
            <person name="Jermiin L.S."/>
            <person name="Skirmuntt E.C."/>
            <person name="Katzourakis A."/>
            <person name="Burkitt-Gray L."/>
            <person name="Ray D.A."/>
            <person name="Sullivan K.A.M."/>
            <person name="Roscito J.G."/>
            <person name="Kirilenko B.M."/>
            <person name="Davalos L.M."/>
            <person name="Corthals A.P."/>
            <person name="Power M.L."/>
            <person name="Jones G."/>
            <person name="Ransome R.D."/>
            <person name="Dechmann D.K.N."/>
            <person name="Locatelli A.G."/>
            <person name="Puechmaille S.J."/>
            <person name="Fedrigo O."/>
            <person name="Jarvis E.D."/>
            <person name="Hiller M."/>
            <person name="Vernes S.C."/>
            <person name="Myers E.W."/>
            <person name="Teeling E.C."/>
        </authorList>
    </citation>
    <scope>NUCLEOTIDE SEQUENCE [LARGE SCALE GENOMIC DNA]</scope>
    <source>
        <strain evidence="1">MRouAeg1</strain>
        <tissue evidence="1">Muscle</tissue>
    </source>
</reference>
<gene>
    <name evidence="1" type="ORF">HJG63_008875</name>
</gene>
<dbReference type="AlphaFoldDB" id="A0A7J8D6Q7"/>
<evidence type="ECO:0000313" key="2">
    <source>
        <dbReference type="Proteomes" id="UP000593571"/>
    </source>
</evidence>